<proteinExistence type="predicted"/>
<protein>
    <recommendedName>
        <fullName evidence="4">DUF4267 domain-containing protein</fullName>
    </recommendedName>
</protein>
<keyword evidence="1" id="KW-0472">Membrane</keyword>
<evidence type="ECO:0008006" key="4">
    <source>
        <dbReference type="Google" id="ProtNLM"/>
    </source>
</evidence>
<keyword evidence="1" id="KW-0812">Transmembrane</keyword>
<organism evidence="2 3">
    <name type="scientific">Pedobacter polaris</name>
    <dbReference type="NCBI Taxonomy" id="2571273"/>
    <lineage>
        <taxon>Bacteria</taxon>
        <taxon>Pseudomonadati</taxon>
        <taxon>Bacteroidota</taxon>
        <taxon>Sphingobacteriia</taxon>
        <taxon>Sphingobacteriales</taxon>
        <taxon>Sphingobacteriaceae</taxon>
        <taxon>Pedobacter</taxon>
    </lineage>
</organism>
<dbReference type="RefSeq" id="WP_136842184.1">
    <property type="nucleotide sequence ID" value="NZ_SWBR01000003.1"/>
</dbReference>
<gene>
    <name evidence="2" type="ORF">FA048_14110</name>
</gene>
<comment type="caution">
    <text evidence="2">The sequence shown here is derived from an EMBL/GenBank/DDBJ whole genome shotgun (WGS) entry which is preliminary data.</text>
</comment>
<name>A0A4U1CM01_9SPHI</name>
<keyword evidence="3" id="KW-1185">Reference proteome</keyword>
<keyword evidence="1" id="KW-1133">Transmembrane helix</keyword>
<evidence type="ECO:0000256" key="1">
    <source>
        <dbReference type="SAM" id="Phobius"/>
    </source>
</evidence>
<dbReference type="AlphaFoldDB" id="A0A4U1CM01"/>
<feature type="transmembrane region" description="Helical" evidence="1">
    <location>
        <begin position="50"/>
        <end position="71"/>
    </location>
</feature>
<dbReference type="EMBL" id="SWBR01000003">
    <property type="protein sequence ID" value="TKC08286.1"/>
    <property type="molecule type" value="Genomic_DNA"/>
</dbReference>
<feature type="transmembrane region" description="Helical" evidence="1">
    <location>
        <begin position="104"/>
        <end position="122"/>
    </location>
</feature>
<evidence type="ECO:0000313" key="2">
    <source>
        <dbReference type="EMBL" id="TKC08286.1"/>
    </source>
</evidence>
<dbReference type="OrthoDB" id="768542at2"/>
<feature type="transmembrane region" description="Helical" evidence="1">
    <location>
        <begin position="12"/>
        <end position="30"/>
    </location>
</feature>
<feature type="transmembrane region" description="Helical" evidence="1">
    <location>
        <begin position="78"/>
        <end position="98"/>
    </location>
</feature>
<sequence length="129" mass="14669">MKEEQKSLPKWILIVSGIFALLEIMVSFSLCFSPQSVMETVDLNAKGVDYIIYMWAVRQFALGFIFAFATFKKSIPMLTIAYIFFLVMFVGDFFIGILQKESSLIIAAVVMCIISSVLIYAINRKNNKQ</sequence>
<reference evidence="2 3" key="1">
    <citation type="submission" date="2019-04" db="EMBL/GenBank/DDBJ databases">
        <title>Pedobacter sp. RP-3-22 sp. nov., isolated from Arctic soil.</title>
        <authorList>
            <person name="Dahal R.H."/>
            <person name="Kim D.-U."/>
        </authorList>
    </citation>
    <scope>NUCLEOTIDE SEQUENCE [LARGE SCALE GENOMIC DNA]</scope>
    <source>
        <strain evidence="2 3">RP-3-22</strain>
    </source>
</reference>
<evidence type="ECO:0000313" key="3">
    <source>
        <dbReference type="Proteomes" id="UP000309488"/>
    </source>
</evidence>
<accession>A0A4U1CM01</accession>
<dbReference type="Proteomes" id="UP000309488">
    <property type="component" value="Unassembled WGS sequence"/>
</dbReference>